<accession>A0A2K8UFL7</accession>
<name>A0A2K8UFL7_9GAMM</name>
<dbReference type="AlphaFoldDB" id="A0A2K8UFL7"/>
<dbReference type="EMBL" id="CP020370">
    <property type="protein sequence ID" value="AUB84358.1"/>
    <property type="molecule type" value="Genomic_DNA"/>
</dbReference>
<dbReference type="Proteomes" id="UP000232638">
    <property type="component" value="Chromosome"/>
</dbReference>
<reference evidence="1 2" key="1">
    <citation type="submission" date="2017-03" db="EMBL/GenBank/DDBJ databases">
        <title>Complete genome sequence of Candidatus 'Thiodictyon syntrophicum' sp. nov. strain Cad16T, a photolithoautotroph purple sulfur bacterium isolated from an alpine meromictic lake.</title>
        <authorList>
            <person name="Luedin S.M."/>
            <person name="Pothier J.F."/>
            <person name="Danza F."/>
            <person name="Storelli N."/>
            <person name="Wittwer M."/>
            <person name="Tonolla M."/>
        </authorList>
    </citation>
    <scope>NUCLEOTIDE SEQUENCE [LARGE SCALE GENOMIC DNA]</scope>
    <source>
        <strain evidence="1 2">Cad16T</strain>
    </source>
</reference>
<gene>
    <name evidence="1" type="ORF">THSYN_27760</name>
</gene>
<keyword evidence="2" id="KW-1185">Reference proteome</keyword>
<evidence type="ECO:0000313" key="1">
    <source>
        <dbReference type="EMBL" id="AUB84358.1"/>
    </source>
</evidence>
<proteinExistence type="predicted"/>
<protein>
    <submittedName>
        <fullName evidence="1">Uncharacterized protein</fullName>
    </submittedName>
</protein>
<evidence type="ECO:0000313" key="2">
    <source>
        <dbReference type="Proteomes" id="UP000232638"/>
    </source>
</evidence>
<sequence>MLVHVVRLFRFAPMMASPQLYSTCAVLLAPGMVHPLPPALSQFTARVLYATFESTNVMGLMPQFNTNGTASANPGAKADAIPRASSAQRLAAGRWGP</sequence>
<dbReference type="KEGG" id="tsy:THSYN_27760"/>
<organism evidence="1 2">
    <name type="scientific">Candidatus Thiodictyon syntrophicum</name>
    <dbReference type="NCBI Taxonomy" id="1166950"/>
    <lineage>
        <taxon>Bacteria</taxon>
        <taxon>Pseudomonadati</taxon>
        <taxon>Pseudomonadota</taxon>
        <taxon>Gammaproteobacteria</taxon>
        <taxon>Chromatiales</taxon>
        <taxon>Chromatiaceae</taxon>
        <taxon>Thiodictyon</taxon>
    </lineage>
</organism>